<dbReference type="EMBL" id="BMJC01000002">
    <property type="protein sequence ID" value="GGB01086.1"/>
    <property type="molecule type" value="Genomic_DNA"/>
</dbReference>
<comment type="caution">
    <text evidence="1">The sequence shown here is derived from an EMBL/GenBank/DDBJ whole genome shotgun (WGS) entry which is preliminary data.</text>
</comment>
<evidence type="ECO:0000313" key="1">
    <source>
        <dbReference type="EMBL" id="GGB01086.1"/>
    </source>
</evidence>
<organism evidence="1 2">
    <name type="scientific">Puia dinghuensis</name>
    <dbReference type="NCBI Taxonomy" id="1792502"/>
    <lineage>
        <taxon>Bacteria</taxon>
        <taxon>Pseudomonadati</taxon>
        <taxon>Bacteroidota</taxon>
        <taxon>Chitinophagia</taxon>
        <taxon>Chitinophagales</taxon>
        <taxon>Chitinophagaceae</taxon>
        <taxon>Puia</taxon>
    </lineage>
</organism>
<proteinExistence type="predicted"/>
<accession>A0A8J2UDI4</accession>
<evidence type="ECO:0000313" key="2">
    <source>
        <dbReference type="Proteomes" id="UP000607559"/>
    </source>
</evidence>
<dbReference type="Proteomes" id="UP000607559">
    <property type="component" value="Unassembled WGS sequence"/>
</dbReference>
<gene>
    <name evidence="1" type="ORF">GCM10011511_25520</name>
</gene>
<sequence length="59" mass="6731">MTPTLIDIKTASDRFRENACFIEKFIKPSTTLGEDRKTYLLIDLFSPGFAQSPFDESVQ</sequence>
<dbReference type="RefSeq" id="WP_188932107.1">
    <property type="nucleotide sequence ID" value="NZ_BMJC01000002.1"/>
</dbReference>
<dbReference type="AlphaFoldDB" id="A0A8J2UDI4"/>
<protein>
    <submittedName>
        <fullName evidence="1">Uncharacterized protein</fullName>
    </submittedName>
</protein>
<name>A0A8J2UDI4_9BACT</name>
<reference evidence="1" key="2">
    <citation type="submission" date="2020-09" db="EMBL/GenBank/DDBJ databases">
        <authorList>
            <person name="Sun Q."/>
            <person name="Zhou Y."/>
        </authorList>
    </citation>
    <scope>NUCLEOTIDE SEQUENCE</scope>
    <source>
        <strain evidence="1">CGMCC 1.15448</strain>
    </source>
</reference>
<keyword evidence="2" id="KW-1185">Reference proteome</keyword>
<reference evidence="1" key="1">
    <citation type="journal article" date="2014" name="Int. J. Syst. Evol. Microbiol.">
        <title>Complete genome sequence of Corynebacterium casei LMG S-19264T (=DSM 44701T), isolated from a smear-ripened cheese.</title>
        <authorList>
            <consortium name="US DOE Joint Genome Institute (JGI-PGF)"/>
            <person name="Walter F."/>
            <person name="Albersmeier A."/>
            <person name="Kalinowski J."/>
            <person name="Ruckert C."/>
        </authorList>
    </citation>
    <scope>NUCLEOTIDE SEQUENCE</scope>
    <source>
        <strain evidence="1">CGMCC 1.15448</strain>
    </source>
</reference>